<dbReference type="Gene3D" id="3.20.20.70">
    <property type="entry name" value="Aldolase class I"/>
    <property type="match status" value="1"/>
</dbReference>
<dbReference type="GO" id="GO:0050660">
    <property type="term" value="F:flavin adenine dinucleotide binding"/>
    <property type="evidence" value="ECO:0007669"/>
    <property type="project" value="InterPro"/>
</dbReference>
<evidence type="ECO:0000259" key="8">
    <source>
        <dbReference type="Pfam" id="PF01207"/>
    </source>
</evidence>
<evidence type="ECO:0000313" key="10">
    <source>
        <dbReference type="Proteomes" id="UP000192783"/>
    </source>
</evidence>
<evidence type="ECO:0000256" key="7">
    <source>
        <dbReference type="PIRSR" id="PIRSR006621-2"/>
    </source>
</evidence>
<keyword evidence="7" id="KW-0547">Nucleotide-binding</keyword>
<sequence length="335" mass="38678">MTPLEIAGLKVDPPWVLAPMAGHTHVAFRELVAHFGGCGLFFTEMLNSRALCAHDPRRDPYCLVGVRDRPLAAQVAGNDPEKIRRAYQRLQAMGSFDLFDFNLGCPRGAVQRYGWGARLLNRMDLCREILTASRSVLKRPFGVKMRTPDRSDPGVWDRWLEMLHHARVDALVVHPRLPQDLFKRPARWEEIACVVRRTSLPVVGNGDIFSPQDALRMMERTGCRAVMVGRAALMRPWIFRDIHAYAQGGVLPPAPEPVEVIRLYWDLLQQWLPETLHDNRLRLFFFWLCQNFPYGTHYFGQIRRQKTPKEMVRRACVLLASEKFPHYPLRPLNSY</sequence>
<dbReference type="PANTHER" id="PTHR11082">
    <property type="entry name" value="TRNA-DIHYDROURIDINE SYNTHASE"/>
    <property type="match status" value="1"/>
</dbReference>
<dbReference type="GO" id="GO:0017150">
    <property type="term" value="F:tRNA dihydrouridine synthase activity"/>
    <property type="evidence" value="ECO:0007669"/>
    <property type="project" value="InterPro"/>
</dbReference>
<dbReference type="Proteomes" id="UP000192783">
    <property type="component" value="Unassembled WGS sequence"/>
</dbReference>
<evidence type="ECO:0000313" key="9">
    <source>
        <dbReference type="EMBL" id="SMC27029.1"/>
    </source>
</evidence>
<evidence type="ECO:0000256" key="5">
    <source>
        <dbReference type="PIRNR" id="PIRNR006621"/>
    </source>
</evidence>
<evidence type="ECO:0000256" key="2">
    <source>
        <dbReference type="ARBA" id="ARBA00022643"/>
    </source>
</evidence>
<keyword evidence="4 5" id="KW-0560">Oxidoreductase</keyword>
<feature type="binding site" evidence="7">
    <location>
        <position position="174"/>
    </location>
    <ligand>
        <name>FMN</name>
        <dbReference type="ChEBI" id="CHEBI:58210"/>
    </ligand>
</feature>
<dbReference type="CDD" id="cd02801">
    <property type="entry name" value="DUS_like_FMN"/>
    <property type="match status" value="1"/>
</dbReference>
<feature type="binding site" evidence="7">
    <location>
        <position position="74"/>
    </location>
    <ligand>
        <name>FMN</name>
        <dbReference type="ChEBI" id="CHEBI:58210"/>
    </ligand>
</feature>
<evidence type="ECO:0000256" key="1">
    <source>
        <dbReference type="ARBA" id="ARBA00022630"/>
    </source>
</evidence>
<organism evidence="9 10">
    <name type="scientific">Desulfacinum hydrothermale DSM 13146</name>
    <dbReference type="NCBI Taxonomy" id="1121390"/>
    <lineage>
        <taxon>Bacteria</taxon>
        <taxon>Pseudomonadati</taxon>
        <taxon>Thermodesulfobacteriota</taxon>
        <taxon>Syntrophobacteria</taxon>
        <taxon>Syntrophobacterales</taxon>
        <taxon>Syntrophobacteraceae</taxon>
        <taxon>Desulfacinum</taxon>
    </lineage>
</organism>
<keyword evidence="3 5" id="KW-0819">tRNA processing</keyword>
<dbReference type="EMBL" id="FWXF01000019">
    <property type="protein sequence ID" value="SMC27029.1"/>
    <property type="molecule type" value="Genomic_DNA"/>
</dbReference>
<feature type="active site" description="Proton donor" evidence="6">
    <location>
        <position position="105"/>
    </location>
</feature>
<dbReference type="AlphaFoldDB" id="A0A1W1XST5"/>
<dbReference type="RefSeq" id="WP_084058764.1">
    <property type="nucleotide sequence ID" value="NZ_FWXF01000019.1"/>
</dbReference>
<accession>A0A1W1XST5</accession>
<dbReference type="PIRSF" id="PIRSF006621">
    <property type="entry name" value="Dus"/>
    <property type="match status" value="1"/>
</dbReference>
<feature type="binding site" evidence="7">
    <location>
        <begin position="19"/>
        <end position="21"/>
    </location>
    <ligand>
        <name>FMN</name>
        <dbReference type="ChEBI" id="CHEBI:58210"/>
    </ligand>
</feature>
<keyword evidence="2 5" id="KW-0288">FMN</keyword>
<reference evidence="9 10" key="1">
    <citation type="submission" date="2017-04" db="EMBL/GenBank/DDBJ databases">
        <authorList>
            <person name="Afonso C.L."/>
            <person name="Miller P.J."/>
            <person name="Scott M.A."/>
            <person name="Spackman E."/>
            <person name="Goraichik I."/>
            <person name="Dimitrov K.M."/>
            <person name="Suarez D.L."/>
            <person name="Swayne D.E."/>
        </authorList>
    </citation>
    <scope>NUCLEOTIDE SEQUENCE [LARGE SCALE GENOMIC DNA]</scope>
    <source>
        <strain evidence="9 10">DSM 13146</strain>
    </source>
</reference>
<evidence type="ECO:0000256" key="3">
    <source>
        <dbReference type="ARBA" id="ARBA00022694"/>
    </source>
</evidence>
<dbReference type="SUPFAM" id="SSF51395">
    <property type="entry name" value="FMN-linked oxidoreductases"/>
    <property type="match status" value="1"/>
</dbReference>
<protein>
    <recommendedName>
        <fullName evidence="5">tRNA-dihydrouridine synthase</fullName>
        <ecNumber evidence="5">1.3.1.-</ecNumber>
    </recommendedName>
</protein>
<dbReference type="Pfam" id="PF01207">
    <property type="entry name" value="Dus"/>
    <property type="match status" value="1"/>
</dbReference>
<feature type="domain" description="DUS-like FMN-binding" evidence="8">
    <location>
        <begin position="17"/>
        <end position="310"/>
    </location>
</feature>
<comment type="function">
    <text evidence="5">Catalyzes the synthesis of 5,6-dihydrouridine (D), a modified base found in the D-loop of most tRNAs, via the reduction of the C5-C6 double bond in target uridines.</text>
</comment>
<keyword evidence="10" id="KW-1185">Reference proteome</keyword>
<feature type="binding site" evidence="7">
    <location>
        <begin position="229"/>
        <end position="230"/>
    </location>
    <ligand>
        <name>FMN</name>
        <dbReference type="ChEBI" id="CHEBI:58210"/>
    </ligand>
</feature>
<dbReference type="InterPro" id="IPR035587">
    <property type="entry name" value="DUS-like_FMN-bd"/>
</dbReference>
<name>A0A1W1XST5_9BACT</name>
<evidence type="ECO:0000256" key="6">
    <source>
        <dbReference type="PIRSR" id="PIRSR006621-1"/>
    </source>
</evidence>
<keyword evidence="1 5" id="KW-0285">Flavoprotein</keyword>
<comment type="similarity">
    <text evidence="5">Belongs to the dus family.</text>
</comment>
<dbReference type="PANTHER" id="PTHR11082:SF25">
    <property type="entry name" value="DUS-LIKE FMN-BINDING DOMAIN-CONTAINING PROTEIN"/>
    <property type="match status" value="1"/>
</dbReference>
<comment type="cofactor">
    <cofactor evidence="5 7">
        <name>FMN</name>
        <dbReference type="ChEBI" id="CHEBI:58210"/>
    </cofactor>
</comment>
<dbReference type="OrthoDB" id="9764501at2"/>
<proteinExistence type="inferred from homology"/>
<dbReference type="InterPro" id="IPR013785">
    <property type="entry name" value="Aldolase_TIM"/>
</dbReference>
<dbReference type="InterPro" id="IPR001269">
    <property type="entry name" value="DUS_fam"/>
</dbReference>
<gene>
    <name evidence="9" type="ORF">SAMN02746041_02853</name>
</gene>
<dbReference type="STRING" id="1121390.SAMN02746041_02853"/>
<evidence type="ECO:0000256" key="4">
    <source>
        <dbReference type="ARBA" id="ARBA00023002"/>
    </source>
</evidence>
<feature type="binding site" evidence="7">
    <location>
        <position position="144"/>
    </location>
    <ligand>
        <name>FMN</name>
        <dbReference type="ChEBI" id="CHEBI:58210"/>
    </ligand>
</feature>
<dbReference type="EC" id="1.3.1.-" evidence="5"/>